<keyword evidence="4" id="KW-1185">Reference proteome</keyword>
<evidence type="ECO:0000313" key="1">
    <source>
        <dbReference type="EMBL" id="SFW25515.1"/>
    </source>
</evidence>
<dbReference type="EMBL" id="CP140154">
    <property type="protein sequence ID" value="WQG91465.1"/>
    <property type="molecule type" value="Genomic_DNA"/>
</dbReference>
<accession>A0A1K1MR00</accession>
<dbReference type="RefSeq" id="WP_072357314.1">
    <property type="nucleotide sequence ID" value="NZ_CP139972.1"/>
</dbReference>
<evidence type="ECO:0000313" key="3">
    <source>
        <dbReference type="Proteomes" id="UP000183788"/>
    </source>
</evidence>
<name>A0A1K1MR00_9BACT</name>
<dbReference type="AlphaFoldDB" id="A0A1K1MR00"/>
<dbReference type="OrthoDB" id="880927at2"/>
<reference evidence="1 3" key="1">
    <citation type="submission" date="2016-11" db="EMBL/GenBank/DDBJ databases">
        <authorList>
            <person name="Jaros S."/>
            <person name="Januszkiewicz K."/>
            <person name="Wedrychowicz H."/>
        </authorList>
    </citation>
    <scope>NUCLEOTIDE SEQUENCE [LARGE SCALE GENOMIC DNA]</scope>
    <source>
        <strain evidence="1 3">DSM 784</strain>
    </source>
</reference>
<protein>
    <submittedName>
        <fullName evidence="1">Uncharacterized protein</fullName>
    </submittedName>
</protein>
<dbReference type="EMBL" id="FPIZ01000002">
    <property type="protein sequence ID" value="SFW25515.1"/>
    <property type="molecule type" value="Genomic_DNA"/>
</dbReference>
<organism evidence="1 3">
    <name type="scientific">Chitinophaga sancti</name>
    <dbReference type="NCBI Taxonomy" id="1004"/>
    <lineage>
        <taxon>Bacteria</taxon>
        <taxon>Pseudomonadati</taxon>
        <taxon>Bacteroidota</taxon>
        <taxon>Chitinophagia</taxon>
        <taxon>Chitinophagales</taxon>
        <taxon>Chitinophagaceae</taxon>
        <taxon>Chitinophaga</taxon>
    </lineage>
</organism>
<gene>
    <name evidence="1" type="ORF">SAMN05661012_00808</name>
    <name evidence="2" type="ORF">SR876_08130</name>
</gene>
<evidence type="ECO:0000313" key="2">
    <source>
        <dbReference type="EMBL" id="WQG91465.1"/>
    </source>
</evidence>
<reference evidence="2 4" key="2">
    <citation type="submission" date="2023-11" db="EMBL/GenBank/DDBJ databases">
        <title>MicrobeMod: A computational toolkit for identifying prokaryotic methylation and restriction-modification with nanopore sequencing.</title>
        <authorList>
            <person name="Crits-Christoph A."/>
            <person name="Kang S.C."/>
            <person name="Lee H."/>
            <person name="Ostrov N."/>
        </authorList>
    </citation>
    <scope>NUCLEOTIDE SEQUENCE [LARGE SCALE GENOMIC DNA]</scope>
    <source>
        <strain evidence="2 4">ATCC 23090</strain>
    </source>
</reference>
<sequence length="179" mass="19722">MALVKDNILLQSVRGTLGGEITIYERNGQIIMAKKRGRSNKKPTPKQQEARYKMMVAAAYAKQMLKDPVLKDYYKSKAGPGQNAYNMAVKDAYNSPEIQHIQFEDTTVVVKAKDEFRVAAVEVRVLDSAGTILERGAAIPGRNGVDWYYKAASLPAGGKLIAVAVDLPGNETVREIHLE</sequence>
<dbReference type="Proteomes" id="UP000183788">
    <property type="component" value="Unassembled WGS sequence"/>
</dbReference>
<dbReference type="Proteomes" id="UP001326715">
    <property type="component" value="Chromosome"/>
</dbReference>
<evidence type="ECO:0000313" key="4">
    <source>
        <dbReference type="Proteomes" id="UP001326715"/>
    </source>
</evidence>
<proteinExistence type="predicted"/>